<dbReference type="SUPFAM" id="SSF50341">
    <property type="entry name" value="CheW-like"/>
    <property type="match status" value="1"/>
</dbReference>
<dbReference type="RefSeq" id="WP_379874075.1">
    <property type="nucleotide sequence ID" value="NZ_JBHUIP010000001.1"/>
</dbReference>
<dbReference type="EMBL" id="JBHUIP010000001">
    <property type="protein sequence ID" value="MFD2261386.1"/>
    <property type="molecule type" value="Genomic_DNA"/>
</dbReference>
<evidence type="ECO:0000313" key="2">
    <source>
        <dbReference type="Proteomes" id="UP001597295"/>
    </source>
</evidence>
<gene>
    <name evidence="1" type="ORF">ACFSM5_00705</name>
</gene>
<dbReference type="InterPro" id="IPR036061">
    <property type="entry name" value="CheW-like_dom_sf"/>
</dbReference>
<evidence type="ECO:0000313" key="1">
    <source>
        <dbReference type="EMBL" id="MFD2261386.1"/>
    </source>
</evidence>
<protein>
    <recommendedName>
        <fullName evidence="3">Chemotaxis protein CheW</fullName>
    </recommendedName>
</protein>
<proteinExistence type="predicted"/>
<keyword evidence="2" id="KW-1185">Reference proteome</keyword>
<sequence>MSGGAGDTGLYLTVSASDGYELLFETSLCREILPLATGQTLLNWHGVELEVLDLAALLSEGREQGSTAIVYAQGEQENLVAVAVGAARGLRRLEGRSFAPLPPVSELGDILFDGALANSDGTISYRVAASLDMRRLAAEAAPWYGANKNSSEKPDGAGHGTG</sequence>
<comment type="caution">
    <text evidence="1">The sequence shown here is derived from an EMBL/GenBank/DDBJ whole genome shotgun (WGS) entry which is preliminary data.</text>
</comment>
<evidence type="ECO:0008006" key="3">
    <source>
        <dbReference type="Google" id="ProtNLM"/>
    </source>
</evidence>
<dbReference type="Proteomes" id="UP001597295">
    <property type="component" value="Unassembled WGS sequence"/>
</dbReference>
<reference evidence="2" key="1">
    <citation type="journal article" date="2019" name="Int. J. Syst. Evol. Microbiol.">
        <title>The Global Catalogue of Microorganisms (GCM) 10K type strain sequencing project: providing services to taxonomists for standard genome sequencing and annotation.</title>
        <authorList>
            <consortium name="The Broad Institute Genomics Platform"/>
            <consortium name="The Broad Institute Genome Sequencing Center for Infectious Disease"/>
            <person name="Wu L."/>
            <person name="Ma J."/>
        </authorList>
    </citation>
    <scope>NUCLEOTIDE SEQUENCE [LARGE SCALE GENOMIC DNA]</scope>
    <source>
        <strain evidence="2">CGMCC 1.19062</strain>
    </source>
</reference>
<accession>A0ABW5DLM7</accession>
<name>A0ABW5DLM7_9PROT</name>
<organism evidence="1 2">
    <name type="scientific">Lacibacterium aquatile</name>
    <dbReference type="NCBI Taxonomy" id="1168082"/>
    <lineage>
        <taxon>Bacteria</taxon>
        <taxon>Pseudomonadati</taxon>
        <taxon>Pseudomonadota</taxon>
        <taxon>Alphaproteobacteria</taxon>
        <taxon>Rhodospirillales</taxon>
        <taxon>Rhodospirillaceae</taxon>
    </lineage>
</organism>